<dbReference type="EMBL" id="CP060414">
    <property type="protein sequence ID" value="QNT60071.1"/>
    <property type="molecule type" value="Genomic_DNA"/>
</dbReference>
<organism evidence="3 4">
    <name type="scientific">Neisseria musculi</name>
    <dbReference type="NCBI Taxonomy" id="1815583"/>
    <lineage>
        <taxon>Bacteria</taxon>
        <taxon>Pseudomonadati</taxon>
        <taxon>Pseudomonadota</taxon>
        <taxon>Betaproteobacteria</taxon>
        <taxon>Neisseriales</taxon>
        <taxon>Neisseriaceae</taxon>
        <taxon>Neisseria</taxon>
    </lineage>
</organism>
<name>A0A7H1MEK6_9NEIS</name>
<feature type="chain" id="PRO_5028877388" description="ACP-like domain-containing protein" evidence="1">
    <location>
        <begin position="23"/>
        <end position="127"/>
    </location>
</feature>
<protein>
    <recommendedName>
        <fullName evidence="2">ACP-like domain-containing protein</fullName>
    </recommendedName>
</protein>
<dbReference type="Pfam" id="PF24574">
    <property type="entry name" value="Nm-ACP"/>
    <property type="match status" value="1"/>
</dbReference>
<evidence type="ECO:0000256" key="1">
    <source>
        <dbReference type="SAM" id="SignalP"/>
    </source>
</evidence>
<keyword evidence="1" id="KW-0732">Signal</keyword>
<proteinExistence type="predicted"/>
<evidence type="ECO:0000259" key="2">
    <source>
        <dbReference type="Pfam" id="PF24574"/>
    </source>
</evidence>
<accession>A0A7H1MEK6</accession>
<feature type="signal peptide" evidence="1">
    <location>
        <begin position="1"/>
        <end position="22"/>
    </location>
</feature>
<dbReference type="CDD" id="cd21836">
    <property type="entry name" value="adhesin_CP"/>
    <property type="match status" value="1"/>
</dbReference>
<dbReference type="KEGG" id="nmus:H7A79_0052"/>
<dbReference type="InterPro" id="IPR056025">
    <property type="entry name" value="ACP_dom"/>
</dbReference>
<dbReference type="Proteomes" id="UP000516412">
    <property type="component" value="Chromosome"/>
</dbReference>
<reference evidence="3" key="1">
    <citation type="submission" date="2024-06" db="EMBL/GenBank/DDBJ databases">
        <title>Complete Genome Sequence of mouse commensal type strain Neisseria musculi.</title>
        <authorList>
            <person name="Thapa E."/>
            <person name="Aluvathingal J."/>
            <person name="Nadendla S."/>
            <person name="Mehta A."/>
            <person name="Tettelin H."/>
            <person name="Weyand N.J."/>
        </authorList>
    </citation>
    <scope>NUCLEOTIDE SEQUENCE</scope>
    <source>
        <strain evidence="3">NW831</strain>
    </source>
</reference>
<evidence type="ECO:0000313" key="3">
    <source>
        <dbReference type="EMBL" id="QNT60071.1"/>
    </source>
</evidence>
<dbReference type="RefSeq" id="WP_135034994.1">
    <property type="nucleotide sequence ID" value="NZ_CP060414.2"/>
</dbReference>
<evidence type="ECO:0000313" key="4">
    <source>
        <dbReference type="Proteomes" id="UP000516412"/>
    </source>
</evidence>
<gene>
    <name evidence="3" type="ORF">H7A79_0052</name>
</gene>
<dbReference type="AlphaFoldDB" id="A0A7H1MEK6"/>
<sequence length="127" mass="14264">MKNLWTTLLLLPAAALSGAAYAEEMPGPVVKKTVVQYVCQQGKKVKVTYGFNKQKLPVYASAHINGKTRRMPINLYRSDDVTTTFGDEKSFSLGAEHMTLNNHRRQSVMITSPSQEIVYKGCMPRKR</sequence>
<feature type="domain" description="ACP-like" evidence="2">
    <location>
        <begin position="31"/>
        <end position="124"/>
    </location>
</feature>
<keyword evidence="4" id="KW-1185">Reference proteome</keyword>